<dbReference type="Proteomes" id="UP000887568">
    <property type="component" value="Unplaced"/>
</dbReference>
<evidence type="ECO:0000256" key="1">
    <source>
        <dbReference type="SAM" id="SignalP"/>
    </source>
</evidence>
<reference evidence="2" key="1">
    <citation type="submission" date="2022-11" db="UniProtKB">
        <authorList>
            <consortium name="EnsemblMetazoa"/>
        </authorList>
    </citation>
    <scope>IDENTIFICATION</scope>
</reference>
<dbReference type="AlphaFoldDB" id="A0A913ZZ56"/>
<evidence type="ECO:0008006" key="4">
    <source>
        <dbReference type="Google" id="ProtNLM"/>
    </source>
</evidence>
<dbReference type="OrthoDB" id="10022113at2759"/>
<dbReference type="PANTHER" id="PTHR35836">
    <property type="entry name" value="VCBS REPEAT-CONTAINING PROTEIN"/>
    <property type="match status" value="1"/>
</dbReference>
<sequence>MVSRLHLVVVLVWLSVCQAWQLRKIATLDMPNAAIATVLKNPTTGLYDAVVSTFNAIPLTTDNIYIIRDVAGQIQADQGLIAEVLTDEYAWPNEVGAVPEDVFGRDGIWWTATGFLVPTKTDGVVALMDTRLMVPATTYDISSKAADRTKWFYHRVEWSDMNKDGRIDALTARAYLNTNGTAVCEAVWLEHPRFGDPLTQPWTTNVLFSGPDALFRFEKMTIPGGRQLEVMISAQYFSEKLVVSWVEGLTSSWSDPSKIQHRVIADIPENRYFDIELVDLNLDGNVDLLLSINSETDGKLVAYEIPRDFRTGIWRSHVIAEGFKPSNLIVLEGNGSPGSAHAFYPGPAGDRIKPLILLTGDDDSNVYIFESTADNDPSVWSYTQTSIFYAKGTVGGPAIKDIDGDGYAEVFIPAWSEGTLNVYTFKP</sequence>
<evidence type="ECO:0000313" key="3">
    <source>
        <dbReference type="Proteomes" id="UP000887568"/>
    </source>
</evidence>
<dbReference type="OMA" id="KIQHRVI"/>
<dbReference type="GeneID" id="119728616"/>
<name>A0A913ZZ56_PATMI</name>
<dbReference type="InterPro" id="IPR028994">
    <property type="entry name" value="Integrin_alpha_N"/>
</dbReference>
<dbReference type="EnsemblMetazoa" id="XM_038200919.1">
    <property type="protein sequence ID" value="XP_038056847.1"/>
    <property type="gene ID" value="LOC119728616"/>
</dbReference>
<accession>A0A913ZZ56</accession>
<proteinExistence type="predicted"/>
<protein>
    <recommendedName>
        <fullName evidence="4">VCBS repeat-containing protein</fullName>
    </recommendedName>
</protein>
<evidence type="ECO:0000313" key="2">
    <source>
        <dbReference type="EnsemblMetazoa" id="XP_038056847.1"/>
    </source>
</evidence>
<keyword evidence="3" id="KW-1185">Reference proteome</keyword>
<feature type="signal peptide" evidence="1">
    <location>
        <begin position="1"/>
        <end position="19"/>
    </location>
</feature>
<keyword evidence="1" id="KW-0732">Signal</keyword>
<feature type="chain" id="PRO_5037424683" description="VCBS repeat-containing protein" evidence="1">
    <location>
        <begin position="20"/>
        <end position="427"/>
    </location>
</feature>
<dbReference type="RefSeq" id="XP_038056847.1">
    <property type="nucleotide sequence ID" value="XM_038200919.1"/>
</dbReference>
<organism evidence="2 3">
    <name type="scientific">Patiria miniata</name>
    <name type="common">Bat star</name>
    <name type="synonym">Asterina miniata</name>
    <dbReference type="NCBI Taxonomy" id="46514"/>
    <lineage>
        <taxon>Eukaryota</taxon>
        <taxon>Metazoa</taxon>
        <taxon>Echinodermata</taxon>
        <taxon>Eleutherozoa</taxon>
        <taxon>Asterozoa</taxon>
        <taxon>Asteroidea</taxon>
        <taxon>Valvatacea</taxon>
        <taxon>Valvatida</taxon>
        <taxon>Asterinidae</taxon>
        <taxon>Patiria</taxon>
    </lineage>
</organism>
<dbReference type="PANTHER" id="PTHR35836:SF1">
    <property type="entry name" value="VCBS REPEAT-CONTAINING PROTEIN"/>
    <property type="match status" value="1"/>
</dbReference>
<dbReference type="SUPFAM" id="SSF69318">
    <property type="entry name" value="Integrin alpha N-terminal domain"/>
    <property type="match status" value="1"/>
</dbReference>